<dbReference type="Gene3D" id="1.20.120.450">
    <property type="entry name" value="dinb family like domain"/>
    <property type="match status" value="1"/>
</dbReference>
<reference evidence="1" key="1">
    <citation type="submission" date="2021-01" db="EMBL/GenBank/DDBJ databases">
        <title>Whole genome shotgun sequence of Planosporangium mesophilum NBRC 109066.</title>
        <authorList>
            <person name="Komaki H."/>
            <person name="Tamura T."/>
        </authorList>
    </citation>
    <scope>NUCLEOTIDE SEQUENCE</scope>
    <source>
        <strain evidence="1">NBRC 109066</strain>
    </source>
</reference>
<proteinExistence type="predicted"/>
<dbReference type="EMBL" id="BOON01000049">
    <property type="protein sequence ID" value="GII25301.1"/>
    <property type="molecule type" value="Genomic_DNA"/>
</dbReference>
<dbReference type="Proteomes" id="UP000599074">
    <property type="component" value="Unassembled WGS sequence"/>
</dbReference>
<evidence type="ECO:0000313" key="2">
    <source>
        <dbReference type="Proteomes" id="UP000599074"/>
    </source>
</evidence>
<gene>
    <name evidence="1" type="ORF">Pme01_48980</name>
</gene>
<accession>A0A8J3TGW9</accession>
<dbReference type="AlphaFoldDB" id="A0A8J3TGW9"/>
<evidence type="ECO:0000313" key="1">
    <source>
        <dbReference type="EMBL" id="GII25301.1"/>
    </source>
</evidence>
<comment type="caution">
    <text evidence="1">The sequence shown here is derived from an EMBL/GenBank/DDBJ whole genome shotgun (WGS) entry which is preliminary data.</text>
</comment>
<name>A0A8J3TGW9_9ACTN</name>
<protein>
    <recommendedName>
        <fullName evidence="3">Mycothiol-dependent maleylpyruvate isomerase metal-binding domain-containing protein</fullName>
    </recommendedName>
</protein>
<dbReference type="InterPro" id="IPR034660">
    <property type="entry name" value="DinB/YfiT-like"/>
</dbReference>
<keyword evidence="2" id="KW-1185">Reference proteome</keyword>
<evidence type="ECO:0008006" key="3">
    <source>
        <dbReference type="Google" id="ProtNLM"/>
    </source>
</evidence>
<organism evidence="1 2">
    <name type="scientific">Planosporangium mesophilum</name>
    <dbReference type="NCBI Taxonomy" id="689768"/>
    <lineage>
        <taxon>Bacteria</taxon>
        <taxon>Bacillati</taxon>
        <taxon>Actinomycetota</taxon>
        <taxon>Actinomycetes</taxon>
        <taxon>Micromonosporales</taxon>
        <taxon>Micromonosporaceae</taxon>
        <taxon>Planosporangium</taxon>
    </lineage>
</organism>
<sequence>MARRFGEGVVGTVIGMRHPVTAADVELSVALSSAAIRGVAAPDWGAHAGALEWDCWETVEHVSDDLFAYAAQLCPTNPPLKGYVPFMSGPQRPGGPRSTIFADRAAGPDGLLQVFEASGALLVAMVATSSPQLRAYHPMGIADPEGFAAMGVVEVLVHTHDVTQGFGTGWTPPADLCARVLGRLFPDAPTGADPWSTLLWATGRGELPGRAVLSRWRWYAAPHDEI</sequence>